<reference evidence="3" key="1">
    <citation type="submission" date="2022-07" db="EMBL/GenBank/DDBJ databases">
        <title>Draft genome sequence of Zalerion maritima ATCC 34329, a (micro)plastics degrading marine fungus.</title>
        <authorList>
            <person name="Paco A."/>
            <person name="Goncalves M.F.M."/>
            <person name="Rocha-Santos T.A.P."/>
            <person name="Alves A."/>
        </authorList>
    </citation>
    <scope>NUCLEOTIDE SEQUENCE</scope>
    <source>
        <strain evidence="3">ATCC 34329</strain>
    </source>
</reference>
<evidence type="ECO:0000256" key="1">
    <source>
        <dbReference type="SAM" id="MobiDB-lite"/>
    </source>
</evidence>
<comment type="caution">
    <text evidence="3">The sequence shown here is derived from an EMBL/GenBank/DDBJ whole genome shotgun (WGS) entry which is preliminary data.</text>
</comment>
<dbReference type="PANTHER" id="PTHR37544:SF3">
    <property type="entry name" value="SPRAY"/>
    <property type="match status" value="1"/>
</dbReference>
<gene>
    <name evidence="3" type="ORF">MKZ38_000284</name>
</gene>
<sequence>MGDLELSRVNCQGRRELPRDVDRCPRQACRSQQFQAIGLKAPQELGSDDSGGQPSHQRRMMPPRSCSALLNTTVDRQVSRHAAPNRRYPGDPSTQTIPPEFHPDPSPVAPNLLSIPFSTPPSGRTSLLPRTSKKAQQKSSISNPVFGNKNRQRQPRMLHCSLRERVSDLPCCLGFTRTDWVPGSSDEARAKLEHCHYSASLLRKIKSGWYFTSPPTFLGSPPMSRLPSLSPSLGGVETAGSAFYWGLAYPRSTNYFSHHAPFFCIISSAHDRRLFKTQNRVDAKDSETDFNSMGAISVEKLEKEYLIVCRPRLEAYQYNPQAIDDHEDDQVREKKTRTNGRGNKATYRPTPLTWPFILVLILLIAVAIGLVIFVRQTKPDSDDDANIETRALVQNAYRVPRDFIHRQEDSGSIVPSADDEVLPSTSTTEAAPAVTYTPTTVPTTQTEPTESQPVTTPIPTSGDDGESEDRMITSEGDNARFVLTTSVSSSCDPESCVLVEEVISYYETEVTSITSIPTTFTHMTSSRPASSGGSSTRFSPTVVTSTKTSLHYVPVDTTTLHSTLSGAPEGGVITLTSSVPVTTSTKSFYPTIFPSYANSSRPVGSTPPPAEETSFSDIITVSTVLSSLSDVVTDITSTVISTSTEETVVVSTIYPSGDFEEQTPTYAASTAIYIETGKTTLFHTKTIENPNRNPDEVVQKTTVVESDKVVTNLVTHEGNTVVTQGPDEVATQVVNPDPTTIVTEAEGSVVVAVVETTIHGGNPITEVVESWIGGELTTIVQEQQPQTIVTMIDGVAQTVVTTPPAQTITSAVGGSVVSVPTGTSVNAAGETITLYGESTVGGSLTTYVTQPPPETLVQTIDGTLTTIVTTPGLQTLTTMIGGTLTTITKVSTPTADIVSTYTTSSSVSGSLTTIVSTPSPTSIITTISGKLTTLVSTPSVSTMVSTISGTSYTSEITATATSTGVPEDAIVVTASTVSGFTAAEYFAGKFLPAFYAVGISIILRIIDINAKLYQPFRALSDPAGAFGQDSLNLQYNGLMGFVTPVITLVQGHPIPFITTFTALLSSFLVPLSSEAIGIKLTGNCQITAIENCAGRLGVSPAIAFILVAMLSTIIILLLLLIFFLRKYNTGLYSNPWSIAGMASLAANPDIRINGADSASIKASLAEKRFGMGSFENSRGRDDYGIVLVDESGRQLTDGTDRDDSSDYGMDNGGETNLATGTKRHNVPFMALSWPWRLAFIFVLLTMFGLTLYYHLTSTKSNPFRDWIQGQSFGVRFLFAGVGVVVAMCFFSFFISVALISPYANMQHRSQLPDKSILLTRPTNAFFGIWTAIKRGDVFLILVAFMAIVTEFLPIILVNVPYSLTQTRTTHVVCTRLTMAILIADILVVFASLFRKWPHMPADPRNIAGAMYYVTESRMLRDFEGTSEMKRQERDTWLREKGRRYFYGETPGNTGGYRMAVEGDSVTGEGGLDKVKTEYRGYEGT</sequence>
<feature type="region of interest" description="Disordered" evidence="1">
    <location>
        <begin position="408"/>
        <end position="471"/>
    </location>
</feature>
<keyword evidence="2" id="KW-0812">Transmembrane</keyword>
<evidence type="ECO:0000256" key="2">
    <source>
        <dbReference type="SAM" id="Phobius"/>
    </source>
</evidence>
<feature type="region of interest" description="Disordered" evidence="1">
    <location>
        <begin position="77"/>
        <end position="153"/>
    </location>
</feature>
<feature type="transmembrane region" description="Helical" evidence="2">
    <location>
        <begin position="1376"/>
        <end position="1393"/>
    </location>
</feature>
<keyword evidence="4" id="KW-1185">Reference proteome</keyword>
<dbReference type="Pfam" id="PF11915">
    <property type="entry name" value="DUF3433"/>
    <property type="match status" value="2"/>
</dbReference>
<dbReference type="InterPro" id="IPR021840">
    <property type="entry name" value="DUF3433"/>
</dbReference>
<feature type="region of interest" description="Disordered" evidence="1">
    <location>
        <begin position="39"/>
        <end position="62"/>
    </location>
</feature>
<evidence type="ECO:0000313" key="3">
    <source>
        <dbReference type="EMBL" id="KAJ2902617.1"/>
    </source>
</evidence>
<dbReference type="EMBL" id="JAKWBI020000107">
    <property type="protein sequence ID" value="KAJ2902617.1"/>
    <property type="molecule type" value="Genomic_DNA"/>
</dbReference>
<organism evidence="3 4">
    <name type="scientific">Zalerion maritima</name>
    <dbReference type="NCBI Taxonomy" id="339359"/>
    <lineage>
        <taxon>Eukaryota</taxon>
        <taxon>Fungi</taxon>
        <taxon>Dikarya</taxon>
        <taxon>Ascomycota</taxon>
        <taxon>Pezizomycotina</taxon>
        <taxon>Sordariomycetes</taxon>
        <taxon>Lulworthiomycetidae</taxon>
        <taxon>Lulworthiales</taxon>
        <taxon>Lulworthiaceae</taxon>
        <taxon>Zalerion</taxon>
    </lineage>
</organism>
<dbReference type="PANTHER" id="PTHR37544">
    <property type="entry name" value="SPRAY-RELATED"/>
    <property type="match status" value="1"/>
</dbReference>
<feature type="transmembrane region" description="Helical" evidence="2">
    <location>
        <begin position="1275"/>
        <end position="1299"/>
    </location>
</feature>
<feature type="transmembrane region" description="Helical" evidence="2">
    <location>
        <begin position="1233"/>
        <end position="1255"/>
    </location>
</feature>
<keyword evidence="2" id="KW-0472">Membrane</keyword>
<protein>
    <recommendedName>
        <fullName evidence="5">Zonadhesin</fullName>
    </recommendedName>
</protein>
<evidence type="ECO:0000313" key="4">
    <source>
        <dbReference type="Proteomes" id="UP001201980"/>
    </source>
</evidence>
<feature type="region of interest" description="Disordered" evidence="1">
    <location>
        <begin position="1194"/>
        <end position="1216"/>
    </location>
</feature>
<keyword evidence="2" id="KW-1133">Transmembrane helix</keyword>
<feature type="transmembrane region" description="Helical" evidence="2">
    <location>
        <begin position="352"/>
        <end position="374"/>
    </location>
</feature>
<proteinExistence type="predicted"/>
<evidence type="ECO:0008006" key="5">
    <source>
        <dbReference type="Google" id="ProtNLM"/>
    </source>
</evidence>
<accession>A0AAD5WTT1</accession>
<name>A0AAD5WTT1_9PEZI</name>
<feature type="transmembrane region" description="Helical" evidence="2">
    <location>
        <begin position="1337"/>
        <end position="1356"/>
    </location>
</feature>
<feature type="compositionally biased region" description="Polar residues" evidence="1">
    <location>
        <begin position="116"/>
        <end position="129"/>
    </location>
</feature>
<feature type="transmembrane region" description="Helical" evidence="2">
    <location>
        <begin position="1101"/>
        <end position="1124"/>
    </location>
</feature>
<feature type="compositionally biased region" description="Low complexity" evidence="1">
    <location>
        <begin position="427"/>
        <end position="457"/>
    </location>
</feature>
<dbReference type="Proteomes" id="UP001201980">
    <property type="component" value="Unassembled WGS sequence"/>
</dbReference>